<sequence length="68" mass="7736">EKKLVKSGRVPADLLSPEKQPTNAFTERTTNAFTKQTTNTLLSEQPMLLLSKQLTLLLFIIIISRYNM</sequence>
<keyword evidence="2" id="KW-1185">Reference proteome</keyword>
<proteinExistence type="predicted"/>
<organism evidence="1 2">
    <name type="scientific">Racocetra persica</name>
    <dbReference type="NCBI Taxonomy" id="160502"/>
    <lineage>
        <taxon>Eukaryota</taxon>
        <taxon>Fungi</taxon>
        <taxon>Fungi incertae sedis</taxon>
        <taxon>Mucoromycota</taxon>
        <taxon>Glomeromycotina</taxon>
        <taxon>Glomeromycetes</taxon>
        <taxon>Diversisporales</taxon>
        <taxon>Gigasporaceae</taxon>
        <taxon>Racocetra</taxon>
    </lineage>
</organism>
<gene>
    <name evidence="1" type="ORF">RPERSI_LOCUS34058</name>
</gene>
<feature type="non-terminal residue" evidence="1">
    <location>
        <position position="68"/>
    </location>
</feature>
<feature type="non-terminal residue" evidence="1">
    <location>
        <position position="1"/>
    </location>
</feature>
<evidence type="ECO:0000313" key="1">
    <source>
        <dbReference type="EMBL" id="CAG8846281.1"/>
    </source>
</evidence>
<protein>
    <submittedName>
        <fullName evidence="1">3465_t:CDS:1</fullName>
    </submittedName>
</protein>
<dbReference type="EMBL" id="CAJVQC010150489">
    <property type="protein sequence ID" value="CAG8846281.1"/>
    <property type="molecule type" value="Genomic_DNA"/>
</dbReference>
<reference evidence="1" key="1">
    <citation type="submission" date="2021-06" db="EMBL/GenBank/DDBJ databases">
        <authorList>
            <person name="Kallberg Y."/>
            <person name="Tangrot J."/>
            <person name="Rosling A."/>
        </authorList>
    </citation>
    <scope>NUCLEOTIDE SEQUENCE</scope>
    <source>
        <strain evidence="1">MA461A</strain>
    </source>
</reference>
<name>A0ACA9SU99_9GLOM</name>
<accession>A0ACA9SU99</accession>
<comment type="caution">
    <text evidence="1">The sequence shown here is derived from an EMBL/GenBank/DDBJ whole genome shotgun (WGS) entry which is preliminary data.</text>
</comment>
<evidence type="ECO:0000313" key="2">
    <source>
        <dbReference type="Proteomes" id="UP000789920"/>
    </source>
</evidence>
<dbReference type="Proteomes" id="UP000789920">
    <property type="component" value="Unassembled WGS sequence"/>
</dbReference>